<comment type="caution">
    <text evidence="2">The sequence shown here is derived from an EMBL/GenBank/DDBJ whole genome shotgun (WGS) entry which is preliminary data.</text>
</comment>
<feature type="coiled-coil region" evidence="1">
    <location>
        <begin position="207"/>
        <end position="241"/>
    </location>
</feature>
<evidence type="ECO:0000313" key="2">
    <source>
        <dbReference type="EMBL" id="MBB3107649.1"/>
    </source>
</evidence>
<proteinExistence type="predicted"/>
<evidence type="ECO:0000256" key="1">
    <source>
        <dbReference type="SAM" id="Coils"/>
    </source>
</evidence>
<organism evidence="2 3">
    <name type="scientific">Psychrobacter luti</name>
    <dbReference type="NCBI Taxonomy" id="198481"/>
    <lineage>
        <taxon>Bacteria</taxon>
        <taxon>Pseudomonadati</taxon>
        <taxon>Pseudomonadota</taxon>
        <taxon>Gammaproteobacteria</taxon>
        <taxon>Moraxellales</taxon>
        <taxon>Moraxellaceae</taxon>
        <taxon>Psychrobacter</taxon>
    </lineage>
</organism>
<dbReference type="RefSeq" id="WP_183621124.1">
    <property type="nucleotide sequence ID" value="NZ_CAJHAH010000007.1"/>
</dbReference>
<accession>A0A839TER9</accession>
<keyword evidence="3" id="KW-1185">Reference proteome</keyword>
<dbReference type="EMBL" id="JACHXL010000006">
    <property type="protein sequence ID" value="MBB3107649.1"/>
    <property type="molecule type" value="Genomic_DNA"/>
</dbReference>
<reference evidence="2 3" key="1">
    <citation type="submission" date="2020-08" db="EMBL/GenBank/DDBJ databases">
        <title>Genomic Encyclopedia of Type Strains, Phase III (KMG-III): the genomes of soil and plant-associated and newly described type strains.</title>
        <authorList>
            <person name="Whitman W."/>
        </authorList>
    </citation>
    <scope>NUCLEOTIDE SEQUENCE [LARGE SCALE GENOMIC DNA]</scope>
    <source>
        <strain evidence="2 3">CECT 5885</strain>
    </source>
</reference>
<keyword evidence="1" id="KW-0175">Coiled coil</keyword>
<protein>
    <submittedName>
        <fullName evidence="2">Uncharacterized protein</fullName>
    </submittedName>
</protein>
<evidence type="ECO:0000313" key="3">
    <source>
        <dbReference type="Proteomes" id="UP000588111"/>
    </source>
</evidence>
<gene>
    <name evidence="2" type="ORF">FHS24_002180</name>
</gene>
<name>A0A839TER9_9GAMM</name>
<sequence>MGIIYEAIRKAEDEELSWETEDDDKFISFHLFIELLELYADDRKQLIIQYLINDDEFLKLDFYRYDYMAVDENGAEVDILCSINEGTSREFIESLDHVPTYVRHSYDAYSNDDPSFYPTEEFLERLLEDDIDDSFNDKCWKIEDILELDCMQHIGLDRHSYRECEKALTIDARTTLSYIKERQQFKEKLKIEQQKTARSQNIDLDIYDSAIEELKKKEAEVKGLLEKIRNLESKSLSSEDEPMHPRTANNASKIISALTSELLNIDLTQPYAIDSNGRIQKAIEKQGNTMSKDVIAYWLKLAHENSI</sequence>
<dbReference type="Proteomes" id="UP000588111">
    <property type="component" value="Unassembled WGS sequence"/>
</dbReference>
<dbReference type="AlphaFoldDB" id="A0A839TER9"/>